<organism evidence="2 3">
    <name type="scientific">Flavobacterium branchiicola</name>
    <dbReference type="NCBI Taxonomy" id="1114875"/>
    <lineage>
        <taxon>Bacteria</taxon>
        <taxon>Pseudomonadati</taxon>
        <taxon>Bacteroidota</taxon>
        <taxon>Flavobacteriia</taxon>
        <taxon>Flavobacteriales</taxon>
        <taxon>Flavobacteriaceae</taxon>
        <taxon>Flavobacterium</taxon>
    </lineage>
</organism>
<dbReference type="PANTHER" id="PTHR33360:SF2">
    <property type="entry name" value="TRANSPOSASE FOR INSERTION SEQUENCE ELEMENT IS200"/>
    <property type="match status" value="1"/>
</dbReference>
<dbReference type="Proteomes" id="UP001595935">
    <property type="component" value="Unassembled WGS sequence"/>
</dbReference>
<sequence>MSHSFTKLWIHAIWATKNRKELIDYSIEKNVYDYIYNELIDFDCPVRIINGMPDHIHVLFLLNPQKSIADVIRQAKGGSSHSINGENLIPEKFAWQTGYAAFAVSESQLDGVYNYIKNQKQHHLKKNGQQEFDEFVKLHGFENSIDLKR</sequence>
<name>A0ABV9PEY2_9FLAO</name>
<evidence type="ECO:0000313" key="3">
    <source>
        <dbReference type="Proteomes" id="UP001595935"/>
    </source>
</evidence>
<dbReference type="Pfam" id="PF01797">
    <property type="entry name" value="Y1_Tnp"/>
    <property type="match status" value="1"/>
</dbReference>
<protein>
    <submittedName>
        <fullName evidence="2">IS200/IS605 family transposase</fullName>
    </submittedName>
</protein>
<dbReference type="EMBL" id="JBHSGV010000005">
    <property type="protein sequence ID" value="MFC4748794.1"/>
    <property type="molecule type" value="Genomic_DNA"/>
</dbReference>
<dbReference type="InterPro" id="IPR002686">
    <property type="entry name" value="Transposase_17"/>
</dbReference>
<dbReference type="RefSeq" id="WP_213258755.1">
    <property type="nucleotide sequence ID" value="NZ_JAGYWA010000005.1"/>
</dbReference>
<dbReference type="InterPro" id="IPR036515">
    <property type="entry name" value="Transposase_17_sf"/>
</dbReference>
<keyword evidence="3" id="KW-1185">Reference proteome</keyword>
<accession>A0ABV9PEY2</accession>
<feature type="domain" description="Transposase IS200-like" evidence="1">
    <location>
        <begin position="5"/>
        <end position="119"/>
    </location>
</feature>
<gene>
    <name evidence="2" type="primary">tnpA</name>
    <name evidence="2" type="ORF">ACFO5S_15160</name>
</gene>
<evidence type="ECO:0000259" key="1">
    <source>
        <dbReference type="SMART" id="SM01321"/>
    </source>
</evidence>
<dbReference type="SMART" id="SM01321">
    <property type="entry name" value="Y1_Tnp"/>
    <property type="match status" value="1"/>
</dbReference>
<reference evidence="3" key="1">
    <citation type="journal article" date="2019" name="Int. J. Syst. Evol. Microbiol.">
        <title>The Global Catalogue of Microorganisms (GCM) 10K type strain sequencing project: providing services to taxonomists for standard genome sequencing and annotation.</title>
        <authorList>
            <consortium name="The Broad Institute Genomics Platform"/>
            <consortium name="The Broad Institute Genome Sequencing Center for Infectious Disease"/>
            <person name="Wu L."/>
            <person name="Ma J."/>
        </authorList>
    </citation>
    <scope>NUCLEOTIDE SEQUENCE [LARGE SCALE GENOMIC DNA]</scope>
    <source>
        <strain evidence="3">WYCCWR 13023</strain>
    </source>
</reference>
<dbReference type="PANTHER" id="PTHR33360">
    <property type="entry name" value="TRANSPOSASE FOR INSERTION SEQUENCE ELEMENT IS200"/>
    <property type="match status" value="1"/>
</dbReference>
<dbReference type="NCBIfam" id="NF033573">
    <property type="entry name" value="transpos_IS200"/>
    <property type="match status" value="1"/>
</dbReference>
<evidence type="ECO:0000313" key="2">
    <source>
        <dbReference type="EMBL" id="MFC4748794.1"/>
    </source>
</evidence>
<dbReference type="Gene3D" id="3.30.70.1290">
    <property type="entry name" value="Transposase IS200-like"/>
    <property type="match status" value="1"/>
</dbReference>
<proteinExistence type="predicted"/>
<comment type="caution">
    <text evidence="2">The sequence shown here is derived from an EMBL/GenBank/DDBJ whole genome shotgun (WGS) entry which is preliminary data.</text>
</comment>
<dbReference type="SUPFAM" id="SSF143422">
    <property type="entry name" value="Transposase IS200-like"/>
    <property type="match status" value="1"/>
</dbReference>